<reference evidence="2 3" key="1">
    <citation type="submission" date="2023-03" db="EMBL/GenBank/DDBJ databases">
        <authorList>
            <person name="Shen W."/>
            <person name="Cai J."/>
        </authorList>
    </citation>
    <scope>NUCLEOTIDE SEQUENCE [LARGE SCALE GENOMIC DNA]</scope>
    <source>
        <strain evidence="2 3">D6-4</strain>
    </source>
</reference>
<organism evidence="2 3">
    <name type="scientific">Enterococcus hulanensis</name>
    <dbReference type="NCBI Taxonomy" id="2559929"/>
    <lineage>
        <taxon>Bacteria</taxon>
        <taxon>Bacillati</taxon>
        <taxon>Bacillota</taxon>
        <taxon>Bacilli</taxon>
        <taxon>Lactobacillales</taxon>
        <taxon>Enterococcaceae</taxon>
        <taxon>Enterococcus</taxon>
    </lineage>
</organism>
<dbReference type="RefSeq" id="WP_311820866.1">
    <property type="nucleotide sequence ID" value="NZ_JARPYF010000001.1"/>
</dbReference>
<feature type="domain" description="N-acetyltransferase" evidence="1">
    <location>
        <begin position="11"/>
        <end position="174"/>
    </location>
</feature>
<dbReference type="Pfam" id="PF13302">
    <property type="entry name" value="Acetyltransf_3"/>
    <property type="match status" value="1"/>
</dbReference>
<dbReference type="Proteomes" id="UP001252875">
    <property type="component" value="Unassembled WGS sequence"/>
</dbReference>
<dbReference type="EMBL" id="JARPYI010000001">
    <property type="protein sequence ID" value="MDT2599003.1"/>
    <property type="molecule type" value="Genomic_DNA"/>
</dbReference>
<accession>A0ABU3EVV9</accession>
<dbReference type="InterPro" id="IPR000182">
    <property type="entry name" value="GNAT_dom"/>
</dbReference>
<name>A0ABU3EVV9_9ENTE</name>
<dbReference type="InterPro" id="IPR016181">
    <property type="entry name" value="Acyl_CoA_acyltransferase"/>
</dbReference>
<evidence type="ECO:0000259" key="1">
    <source>
        <dbReference type="PROSITE" id="PS51186"/>
    </source>
</evidence>
<evidence type="ECO:0000313" key="3">
    <source>
        <dbReference type="Proteomes" id="UP001252875"/>
    </source>
</evidence>
<proteinExistence type="predicted"/>
<sequence length="175" mass="20197">MRKKQLETDRLFFSNWTEEDKDLAEKLWGDEKVTHFIAKDGHLSKRQVLQRLALEIKSQKAFGFQYWPLFLKVTEEFVGCCGLHDYDLENRIAELGFHLVPSAWGKGFAEEAARGVINYAATQTDLTTLFAGHHPENQASEKLLKKLGFQFQSKNYYEPTGLEHPSYLLKLTTIN</sequence>
<dbReference type="PANTHER" id="PTHR43792">
    <property type="entry name" value="GNAT FAMILY, PUTATIVE (AFU_ORTHOLOGUE AFUA_3G00765)-RELATED-RELATED"/>
    <property type="match status" value="1"/>
</dbReference>
<dbReference type="SUPFAM" id="SSF55729">
    <property type="entry name" value="Acyl-CoA N-acyltransferases (Nat)"/>
    <property type="match status" value="1"/>
</dbReference>
<dbReference type="InterPro" id="IPR051531">
    <property type="entry name" value="N-acetyltransferase"/>
</dbReference>
<evidence type="ECO:0000313" key="2">
    <source>
        <dbReference type="EMBL" id="MDT2599003.1"/>
    </source>
</evidence>
<dbReference type="PROSITE" id="PS51186">
    <property type="entry name" value="GNAT"/>
    <property type="match status" value="1"/>
</dbReference>
<comment type="caution">
    <text evidence="2">The sequence shown here is derived from an EMBL/GenBank/DDBJ whole genome shotgun (WGS) entry which is preliminary data.</text>
</comment>
<dbReference type="PANTHER" id="PTHR43792:SF1">
    <property type="entry name" value="N-ACETYLTRANSFERASE DOMAIN-CONTAINING PROTEIN"/>
    <property type="match status" value="1"/>
</dbReference>
<gene>
    <name evidence="2" type="ORF">P7D85_04405</name>
</gene>
<protein>
    <submittedName>
        <fullName evidence="2">GNAT family N-acetyltransferase</fullName>
    </submittedName>
</protein>
<keyword evidence="3" id="KW-1185">Reference proteome</keyword>
<dbReference type="Gene3D" id="3.40.630.30">
    <property type="match status" value="1"/>
</dbReference>